<proteinExistence type="predicted"/>
<dbReference type="KEGG" id="fro:AALO17_24530"/>
<dbReference type="Gene3D" id="3.40.30.10">
    <property type="entry name" value="Glutaredoxin"/>
    <property type="match status" value="1"/>
</dbReference>
<dbReference type="InterPro" id="IPR036249">
    <property type="entry name" value="Thioredoxin-like_sf"/>
</dbReference>
<dbReference type="AlphaFoldDB" id="A0A140DY60"/>
<dbReference type="Proteomes" id="UP000069771">
    <property type="component" value="Chromosome"/>
</dbReference>
<gene>
    <name evidence="1" type="ORF">AALO17_24530</name>
</gene>
<organism evidence="1 2">
    <name type="scientific">Faecalibaculum rodentium</name>
    <dbReference type="NCBI Taxonomy" id="1702221"/>
    <lineage>
        <taxon>Bacteria</taxon>
        <taxon>Bacillati</taxon>
        <taxon>Bacillota</taxon>
        <taxon>Erysipelotrichia</taxon>
        <taxon>Erysipelotrichales</taxon>
        <taxon>Erysipelotrichaceae</taxon>
        <taxon>Faecalibaculum</taxon>
    </lineage>
</organism>
<accession>A0A140DY60</accession>
<name>A0A140DY60_9FIRM</name>
<dbReference type="SUPFAM" id="SSF52833">
    <property type="entry name" value="Thioredoxin-like"/>
    <property type="match status" value="1"/>
</dbReference>
<sequence length="198" mass="22747">MNSCLKHRQDSLNSTVRTLDTSVRYREDGMKPGKLLLALLFVPVLLLSACTTKRSEFTITDVTVQDVRDMAEDGDTFLLLVEREGCEFCQAMNDYIEETKGDHPEVHLFRLDTTDFDLVKENAEDKTLVSSTEEGKEWLKLQPYFLYTPAIYRYENGKSDEAAIGYNVVTEEISLWNTTSTIDFDTAKTEGLWEFLER</sequence>
<protein>
    <recommendedName>
        <fullName evidence="3">Bacteriocin transport accessory protein</fullName>
    </recommendedName>
</protein>
<dbReference type="EMBL" id="CP011391">
    <property type="protein sequence ID" value="AMK55587.1"/>
    <property type="molecule type" value="Genomic_DNA"/>
</dbReference>
<evidence type="ECO:0000313" key="2">
    <source>
        <dbReference type="Proteomes" id="UP000069771"/>
    </source>
</evidence>
<reference evidence="1 2" key="1">
    <citation type="journal article" date="2016" name="Gut Pathog.">
        <title>Whole genome sequencing of "Faecalibaculum rodentium" ALO17, isolated from C57BL/6J laboratory mouse feces.</title>
        <authorList>
            <person name="Lim S."/>
            <person name="Chang D.H."/>
            <person name="Ahn S."/>
            <person name="Kim B.C."/>
        </authorList>
    </citation>
    <scope>NUCLEOTIDE SEQUENCE [LARGE SCALE GENOMIC DNA]</scope>
    <source>
        <strain evidence="1 2">Alo17</strain>
    </source>
</reference>
<keyword evidence="2" id="KW-1185">Reference proteome</keyword>
<dbReference type="STRING" id="1702221.AALO17_24530"/>
<evidence type="ECO:0008006" key="3">
    <source>
        <dbReference type="Google" id="ProtNLM"/>
    </source>
</evidence>
<evidence type="ECO:0000313" key="1">
    <source>
        <dbReference type="EMBL" id="AMK55587.1"/>
    </source>
</evidence>